<comment type="caution">
    <text evidence="15">The sequence shown here is derived from an EMBL/GenBank/DDBJ whole genome shotgun (WGS) entry which is preliminary data.</text>
</comment>
<evidence type="ECO:0000256" key="8">
    <source>
        <dbReference type="ARBA" id="ARBA00022840"/>
    </source>
</evidence>
<keyword evidence="8 12" id="KW-0067">ATP-binding</keyword>
<dbReference type="EMBL" id="AWGB01000059">
    <property type="protein sequence ID" value="ESQ85451.1"/>
    <property type="molecule type" value="Genomic_DNA"/>
</dbReference>
<dbReference type="RefSeq" id="WP_018083585.1">
    <property type="nucleotide sequence ID" value="NZ_AQWM01000036.1"/>
</dbReference>
<comment type="similarity">
    <text evidence="12">In the N-terminal section; belongs to the carbohydrate kinase PfkB family.</text>
</comment>
<protein>
    <recommendedName>
        <fullName evidence="12">Bifunctional protein HldE</fullName>
    </recommendedName>
    <domain>
        <recommendedName>
            <fullName evidence="12">D-beta-D-heptose 7-phosphate kinase</fullName>
            <ecNumber evidence="12">2.7.1.167</ecNumber>
        </recommendedName>
        <alternativeName>
            <fullName evidence="12">D-beta-D-heptose 7-phosphotransferase</fullName>
        </alternativeName>
        <alternativeName>
            <fullName evidence="12">D-glycero-beta-D-manno-heptose-7-phosphate kinase</fullName>
        </alternativeName>
    </domain>
    <domain>
        <recommendedName>
            <fullName evidence="12">D-beta-D-heptose 1-phosphate adenylyltransferase</fullName>
            <ecNumber evidence="12">2.7.7.70</ecNumber>
        </recommendedName>
        <alternativeName>
            <fullName evidence="12">D-glycero-beta-D-manno-heptose 1-phosphate adenylyltransferase</fullName>
        </alternativeName>
    </domain>
</protein>
<feature type="region of interest" description="Cytidylyltransferase" evidence="12">
    <location>
        <begin position="361"/>
        <end position="495"/>
    </location>
</feature>
<keyword evidence="10 12" id="KW-0119">Carbohydrate metabolism</keyword>
<organism evidence="15 16">
    <name type="scientific">Asticcacaulis benevestitus DSM 16100 = ATCC BAA-896</name>
    <dbReference type="NCBI Taxonomy" id="1121022"/>
    <lineage>
        <taxon>Bacteria</taxon>
        <taxon>Pseudomonadati</taxon>
        <taxon>Pseudomonadota</taxon>
        <taxon>Alphaproteobacteria</taxon>
        <taxon>Caulobacterales</taxon>
        <taxon>Caulobacteraceae</taxon>
        <taxon>Asticcacaulis</taxon>
    </lineage>
</organism>
<evidence type="ECO:0000256" key="10">
    <source>
        <dbReference type="ARBA" id="ARBA00023277"/>
    </source>
</evidence>
<dbReference type="SUPFAM" id="SSF53613">
    <property type="entry name" value="Ribokinase-like"/>
    <property type="match status" value="1"/>
</dbReference>
<dbReference type="GO" id="GO:0033785">
    <property type="term" value="F:heptose 7-phosphate kinase activity"/>
    <property type="evidence" value="ECO:0007669"/>
    <property type="project" value="UniProtKB-UniRule"/>
</dbReference>
<dbReference type="Pfam" id="PF00294">
    <property type="entry name" value="PfkB"/>
    <property type="match status" value="1"/>
</dbReference>
<evidence type="ECO:0000256" key="7">
    <source>
        <dbReference type="ARBA" id="ARBA00022777"/>
    </source>
</evidence>
<dbReference type="eggNOG" id="COG0615">
    <property type="taxonomic scope" value="Bacteria"/>
</dbReference>
<keyword evidence="5 12" id="KW-0548">Nucleotidyltransferase</keyword>
<proteinExistence type="inferred from homology"/>
<dbReference type="InterPro" id="IPR011913">
    <property type="entry name" value="RfaE_dom_I"/>
</dbReference>
<dbReference type="GO" id="GO:0097171">
    <property type="term" value="P:ADP-L-glycero-beta-D-manno-heptose biosynthetic process"/>
    <property type="evidence" value="ECO:0007669"/>
    <property type="project" value="UniProtKB-UniPathway"/>
</dbReference>
<dbReference type="Pfam" id="PF01467">
    <property type="entry name" value="CTP_transf_like"/>
    <property type="match status" value="1"/>
</dbReference>
<dbReference type="Gene3D" id="3.40.50.620">
    <property type="entry name" value="HUPs"/>
    <property type="match status" value="1"/>
</dbReference>
<keyword evidence="7 12" id="KW-0418">Kinase</keyword>
<evidence type="ECO:0000256" key="9">
    <source>
        <dbReference type="ARBA" id="ARBA00023268"/>
    </source>
</evidence>
<sequence>MSIDDTQGLAAQVKALTYAKVLCLGDIMMDRFVEGRVSRISPESASPVFHYQGETIVPGGAANVARNISALGGHCTLIGVIGKDEAATTLLETLAENSDIDSIMVVAEDRPTTVKTRFGVRGHHLLRVDQEVTTAISSLSEAACLSAVIEHLPKHKALVLSDYAKGVLTEGLLGQAIQRARSLNVPVIIDPKSPDLSRYTGATLITPNAQEARDACGIYPDTDEKAEAAAQFYLGASQATGVLITRGEQGMTLLSHDGSLLHIRSRVTEVFDVAGAGDTVIATLAAAMACGTDMAEAAHMANAAAGIVVGKRGTATTSPDELILALEGERGARKGTPIMLTPAEAERYARTRRREGKVVGFTNGCFDILHPGHISLLMYARDHCDCLIVGLNSDASVRRLKGADRPINSEDDRAIVLSALGAVDAVVIFEDDTPLELIMAIKPDVLVKGADYTLETVVGADFVLAHQGKVLLAQLVPGKASSNTIERAKRGGSHV</sequence>
<comment type="similarity">
    <text evidence="12">In the C-terminal section; belongs to the cytidylyltransferase family.</text>
</comment>
<accession>V4PBI9</accession>
<dbReference type="Gene3D" id="3.40.1190.20">
    <property type="match status" value="1"/>
</dbReference>
<dbReference type="InterPro" id="IPR002173">
    <property type="entry name" value="Carboh/pur_kinase_PfkB_CS"/>
</dbReference>
<dbReference type="InterPro" id="IPR011611">
    <property type="entry name" value="PfkB_dom"/>
</dbReference>
<gene>
    <name evidence="12" type="primary">hldE</name>
    <name evidence="15" type="ORF">ABENE_18835</name>
</gene>
<evidence type="ECO:0000256" key="4">
    <source>
        <dbReference type="ARBA" id="ARBA00022679"/>
    </source>
</evidence>
<dbReference type="InterPro" id="IPR023030">
    <property type="entry name" value="Bifunc_HldE"/>
</dbReference>
<dbReference type="NCBIfam" id="TIGR00125">
    <property type="entry name" value="cyt_tran_rel"/>
    <property type="match status" value="1"/>
</dbReference>
<dbReference type="GO" id="GO:0009244">
    <property type="term" value="P:lipopolysaccharide core region biosynthetic process"/>
    <property type="evidence" value="ECO:0007669"/>
    <property type="project" value="UniProtKB-UniPathway"/>
</dbReference>
<dbReference type="InterPro" id="IPR014729">
    <property type="entry name" value="Rossmann-like_a/b/a_fold"/>
</dbReference>
<dbReference type="CDD" id="cd01172">
    <property type="entry name" value="RfaE_like"/>
    <property type="match status" value="1"/>
</dbReference>
<dbReference type="NCBIfam" id="TIGR02199">
    <property type="entry name" value="rfaE_dom_II"/>
    <property type="match status" value="1"/>
</dbReference>
<keyword evidence="16" id="KW-1185">Reference proteome</keyword>
<feature type="domain" description="Cytidyltransferase-like" evidence="14">
    <location>
        <begin position="361"/>
        <end position="456"/>
    </location>
</feature>
<keyword evidence="4 12" id="KW-0808">Transferase</keyword>
<comment type="pathway">
    <text evidence="12">Nucleotide-sugar biosynthesis; ADP-L-glycero-beta-D-manno-heptose biosynthesis; ADP-L-glycero-beta-D-manno-heptose from D-glycero-beta-D-manno-heptose 7-phosphate: step 3/4.</text>
</comment>
<dbReference type="GO" id="GO:0005524">
    <property type="term" value="F:ATP binding"/>
    <property type="evidence" value="ECO:0007669"/>
    <property type="project" value="UniProtKB-UniRule"/>
</dbReference>
<dbReference type="OrthoDB" id="9802794at2"/>
<comment type="function">
    <text evidence="1 12">Catalyzes the phosphorylation of D-glycero-D-manno-heptose 7-phosphate at the C-1 position to selectively form D-glycero-beta-D-manno-heptose-1,7-bisphosphate.</text>
</comment>
<dbReference type="GO" id="GO:0016773">
    <property type="term" value="F:phosphotransferase activity, alcohol group as acceptor"/>
    <property type="evidence" value="ECO:0007669"/>
    <property type="project" value="InterPro"/>
</dbReference>
<dbReference type="Proteomes" id="UP000017837">
    <property type="component" value="Unassembled WGS sequence"/>
</dbReference>
<dbReference type="PANTHER" id="PTHR46969">
    <property type="entry name" value="BIFUNCTIONAL PROTEIN HLDE"/>
    <property type="match status" value="1"/>
</dbReference>
<evidence type="ECO:0000256" key="2">
    <source>
        <dbReference type="ARBA" id="ARBA00003753"/>
    </source>
</evidence>
<dbReference type="InterPro" id="IPR004821">
    <property type="entry name" value="Cyt_trans-like"/>
</dbReference>
<dbReference type="STRING" id="1121022.GCA_000376105_03895"/>
<evidence type="ECO:0000259" key="14">
    <source>
        <dbReference type="Pfam" id="PF01467"/>
    </source>
</evidence>
<dbReference type="InterPro" id="IPR011914">
    <property type="entry name" value="RfaE_dom_II"/>
</dbReference>
<dbReference type="HAMAP" id="MF_01603">
    <property type="entry name" value="HldE"/>
    <property type="match status" value="1"/>
</dbReference>
<dbReference type="UniPathway" id="UPA00356">
    <property type="reaction ID" value="UER00437"/>
</dbReference>
<evidence type="ECO:0000259" key="13">
    <source>
        <dbReference type="Pfam" id="PF00294"/>
    </source>
</evidence>
<comment type="catalytic activity">
    <reaction evidence="11 12">
        <text>D-glycero-beta-D-manno-heptose 1-phosphate + ATP + H(+) = ADP-D-glycero-beta-D-manno-heptose + diphosphate</text>
        <dbReference type="Rhea" id="RHEA:27465"/>
        <dbReference type="ChEBI" id="CHEBI:15378"/>
        <dbReference type="ChEBI" id="CHEBI:30616"/>
        <dbReference type="ChEBI" id="CHEBI:33019"/>
        <dbReference type="ChEBI" id="CHEBI:59967"/>
        <dbReference type="ChEBI" id="CHEBI:61593"/>
        <dbReference type="EC" id="2.7.7.70"/>
    </reaction>
</comment>
<dbReference type="PANTHER" id="PTHR46969:SF1">
    <property type="entry name" value="BIFUNCTIONAL PROTEIN HLDE"/>
    <property type="match status" value="1"/>
</dbReference>
<dbReference type="InterPro" id="IPR029056">
    <property type="entry name" value="Ribokinase-like"/>
</dbReference>
<evidence type="ECO:0000256" key="6">
    <source>
        <dbReference type="ARBA" id="ARBA00022741"/>
    </source>
</evidence>
<dbReference type="SUPFAM" id="SSF52374">
    <property type="entry name" value="Nucleotidylyl transferase"/>
    <property type="match status" value="1"/>
</dbReference>
<evidence type="ECO:0000256" key="11">
    <source>
        <dbReference type="ARBA" id="ARBA00047428"/>
    </source>
</evidence>
<feature type="region of interest" description="Ribokinase" evidence="12">
    <location>
        <begin position="1"/>
        <end position="328"/>
    </location>
</feature>
<dbReference type="NCBIfam" id="TIGR02198">
    <property type="entry name" value="rfaE_dom_I"/>
    <property type="match status" value="1"/>
</dbReference>
<comment type="pathway">
    <text evidence="12">Nucleotide-sugar biosynthesis; ADP-L-glycero-beta-D-manno-heptose biosynthesis; ADP-L-glycero-beta-D-manno-heptose from D-glycero-beta-D-manno-heptose 7-phosphate: step 1/4.</text>
</comment>
<dbReference type="PROSITE" id="PS00583">
    <property type="entry name" value="PFKB_KINASES_1"/>
    <property type="match status" value="1"/>
</dbReference>
<evidence type="ECO:0000256" key="5">
    <source>
        <dbReference type="ARBA" id="ARBA00022695"/>
    </source>
</evidence>
<feature type="binding site" evidence="12">
    <location>
        <begin position="208"/>
        <end position="211"/>
    </location>
    <ligand>
        <name>ATP</name>
        <dbReference type="ChEBI" id="CHEBI:30616"/>
    </ligand>
</feature>
<evidence type="ECO:0000256" key="1">
    <source>
        <dbReference type="ARBA" id="ARBA00002319"/>
    </source>
</evidence>
<comment type="catalytic activity">
    <reaction evidence="12">
        <text>D-glycero-beta-D-manno-heptose 7-phosphate + ATP = D-glycero-beta-D-manno-heptose 1,7-bisphosphate + ADP + H(+)</text>
        <dbReference type="Rhea" id="RHEA:27473"/>
        <dbReference type="ChEBI" id="CHEBI:15378"/>
        <dbReference type="ChEBI" id="CHEBI:30616"/>
        <dbReference type="ChEBI" id="CHEBI:60204"/>
        <dbReference type="ChEBI" id="CHEBI:60208"/>
        <dbReference type="ChEBI" id="CHEBI:456216"/>
        <dbReference type="EC" id="2.7.1.167"/>
    </reaction>
</comment>
<comment type="subunit">
    <text evidence="12">Homodimer.</text>
</comment>
<dbReference type="eggNOG" id="COG2870">
    <property type="taxonomic scope" value="Bacteria"/>
</dbReference>
<evidence type="ECO:0000256" key="12">
    <source>
        <dbReference type="HAMAP-Rule" id="MF_01603"/>
    </source>
</evidence>
<dbReference type="EC" id="2.7.1.167" evidence="12"/>
<comment type="pathway">
    <text evidence="3">Bacterial outer membrane biogenesis; LPS core biosynthesis.</text>
</comment>
<name>V4PBI9_9CAUL</name>
<dbReference type="UniPathway" id="UPA00958"/>
<evidence type="ECO:0000256" key="3">
    <source>
        <dbReference type="ARBA" id="ARBA00004713"/>
    </source>
</evidence>
<feature type="active site" evidence="12">
    <location>
        <position position="278"/>
    </location>
</feature>
<keyword evidence="6 12" id="KW-0547">Nucleotide-binding</keyword>
<keyword evidence="9 12" id="KW-0511">Multifunctional enzyme</keyword>
<dbReference type="GO" id="GO:0033786">
    <property type="term" value="F:heptose-1-phosphate adenylyltransferase activity"/>
    <property type="evidence" value="ECO:0007669"/>
    <property type="project" value="UniProtKB-UniRule"/>
</dbReference>
<comment type="function">
    <text evidence="2 12">Catalyzes the ADP transfer from ATP to D-glycero-beta-D-manno-heptose 1-phosphate, yielding ADP-D-glycero-beta-D-manno-heptose.</text>
</comment>
<dbReference type="GO" id="GO:0005829">
    <property type="term" value="C:cytosol"/>
    <property type="evidence" value="ECO:0007669"/>
    <property type="project" value="TreeGrafter"/>
</dbReference>
<reference evidence="15 16" key="1">
    <citation type="journal article" date="2014" name="Nature">
        <title>Sequential evolution of bacterial morphology by co-option of a developmental regulator.</title>
        <authorList>
            <person name="Jiang C."/>
            <person name="Brown P.J."/>
            <person name="Ducret A."/>
            <person name="Brun Y.V."/>
        </authorList>
    </citation>
    <scope>NUCLEOTIDE SEQUENCE [LARGE SCALE GENOMIC DNA]</scope>
    <source>
        <strain evidence="15 16">DSM 16100</strain>
    </source>
</reference>
<evidence type="ECO:0000313" key="15">
    <source>
        <dbReference type="EMBL" id="ESQ85451.1"/>
    </source>
</evidence>
<feature type="domain" description="Carbohydrate kinase PfkB" evidence="13">
    <location>
        <begin position="20"/>
        <end position="319"/>
    </location>
</feature>
<dbReference type="AlphaFoldDB" id="V4PBI9"/>
<evidence type="ECO:0000313" key="16">
    <source>
        <dbReference type="Proteomes" id="UP000017837"/>
    </source>
</evidence>
<dbReference type="EC" id="2.7.7.70" evidence="12"/>
<dbReference type="PATRIC" id="fig|1121022.4.peg.3853"/>